<gene>
    <name evidence="2" type="ORF">CSSPJE1EN2_LOCUS19402</name>
</gene>
<evidence type="ECO:0000259" key="1">
    <source>
        <dbReference type="Pfam" id="PF12165"/>
    </source>
</evidence>
<dbReference type="EMBL" id="OZ023707">
    <property type="protein sequence ID" value="CAK9877577.1"/>
    <property type="molecule type" value="Genomic_DNA"/>
</dbReference>
<sequence length="173" mass="19744">MFDVSVEEVFEAYKGRREGLLDALTCDIDELIRQLKSRSNEDLYLIGFPDGAWALRRPAYELPVLRPEPTIGINRVMIRSSNSSSSCCKSTKRVKNGEHHGAEPVDESLWLQLMAVHSDAWLVSSAFYDGSNLSKVERSRLFDLINELEPLQVLVSRRRSRRKNKGKTTKFNS</sequence>
<proteinExistence type="predicted"/>
<accession>A0ABP1BNJ6</accession>
<dbReference type="Pfam" id="PF12165">
    <property type="entry name" value="Alfin"/>
    <property type="match status" value="2"/>
</dbReference>
<protein>
    <recommendedName>
        <fullName evidence="1">Alfin N-terminal domain-containing protein</fullName>
    </recommendedName>
</protein>
<dbReference type="PANTHER" id="PTHR12321">
    <property type="entry name" value="CPG BINDING PROTEIN"/>
    <property type="match status" value="1"/>
</dbReference>
<dbReference type="InterPro" id="IPR021998">
    <property type="entry name" value="Alfin_N"/>
</dbReference>
<feature type="domain" description="Alfin N-terminal" evidence="1">
    <location>
        <begin position="5"/>
        <end position="74"/>
    </location>
</feature>
<reference evidence="2" key="1">
    <citation type="submission" date="2024-03" db="EMBL/GenBank/DDBJ databases">
        <authorList>
            <consortium name="ELIXIR-Norway"/>
            <consortium name="Elixir Norway"/>
        </authorList>
    </citation>
    <scope>NUCLEOTIDE SEQUENCE</scope>
</reference>
<evidence type="ECO:0000313" key="3">
    <source>
        <dbReference type="Proteomes" id="UP001497522"/>
    </source>
</evidence>
<dbReference type="InterPro" id="IPR045104">
    <property type="entry name" value="Alfin"/>
</dbReference>
<dbReference type="Proteomes" id="UP001497522">
    <property type="component" value="Chromosome 6"/>
</dbReference>
<keyword evidence="3" id="KW-1185">Reference proteome</keyword>
<dbReference type="PANTHER" id="PTHR12321:SF98">
    <property type="entry name" value="PHD FINGER PROTEIN ALFIN-LIKE 5"/>
    <property type="match status" value="1"/>
</dbReference>
<feature type="domain" description="Alfin N-terminal" evidence="1">
    <location>
        <begin position="105"/>
        <end position="150"/>
    </location>
</feature>
<evidence type="ECO:0000313" key="2">
    <source>
        <dbReference type="EMBL" id="CAK9877577.1"/>
    </source>
</evidence>
<name>A0ABP1BNJ6_9BRYO</name>
<organism evidence="2 3">
    <name type="scientific">Sphagnum jensenii</name>
    <dbReference type="NCBI Taxonomy" id="128206"/>
    <lineage>
        <taxon>Eukaryota</taxon>
        <taxon>Viridiplantae</taxon>
        <taxon>Streptophyta</taxon>
        <taxon>Embryophyta</taxon>
        <taxon>Bryophyta</taxon>
        <taxon>Sphagnophytina</taxon>
        <taxon>Sphagnopsida</taxon>
        <taxon>Sphagnales</taxon>
        <taxon>Sphagnaceae</taxon>
        <taxon>Sphagnum</taxon>
    </lineage>
</organism>